<keyword evidence="3" id="KW-0067">ATP-binding</keyword>
<keyword evidence="1 6" id="KW-0812">Transmembrane</keyword>
<dbReference type="GO" id="GO:0005524">
    <property type="term" value="F:ATP binding"/>
    <property type="evidence" value="ECO:0007669"/>
    <property type="project" value="UniProtKB-KW"/>
</dbReference>
<keyword evidence="8" id="KW-1185">Reference proteome</keyword>
<evidence type="ECO:0000256" key="4">
    <source>
        <dbReference type="ARBA" id="ARBA00022989"/>
    </source>
</evidence>
<sequence length="125" mass="14469">MNLCCSYGFSFDVYAGGISWICEELYLGSYCLQRTIVDGVNLFFLCAFYLFLVIAIIGKCSTRSSRKDWVLVLKLSSLGRRRHSTGEIVNYIAVDAYRMGEFPWWFHSSWSFVLQLFLAIGILFW</sequence>
<dbReference type="InterPro" id="IPR050173">
    <property type="entry name" value="ABC_transporter_C-like"/>
</dbReference>
<evidence type="ECO:0000313" key="7">
    <source>
        <dbReference type="EMBL" id="KAK7821992.1"/>
    </source>
</evidence>
<feature type="transmembrane region" description="Helical" evidence="6">
    <location>
        <begin position="39"/>
        <end position="57"/>
    </location>
</feature>
<dbReference type="PANTHER" id="PTHR24223">
    <property type="entry name" value="ATP-BINDING CASSETTE SUB-FAMILY C"/>
    <property type="match status" value="1"/>
</dbReference>
<comment type="caution">
    <text evidence="7">The sequence shown here is derived from an EMBL/GenBank/DDBJ whole genome shotgun (WGS) entry which is preliminary data.</text>
</comment>
<keyword evidence="5 6" id="KW-0472">Membrane</keyword>
<evidence type="ECO:0000256" key="5">
    <source>
        <dbReference type="ARBA" id="ARBA00023136"/>
    </source>
</evidence>
<reference evidence="7 8" key="1">
    <citation type="journal article" date="2018" name="Sci. Data">
        <title>The draft genome sequence of cork oak.</title>
        <authorList>
            <person name="Ramos A.M."/>
            <person name="Usie A."/>
            <person name="Barbosa P."/>
            <person name="Barros P.M."/>
            <person name="Capote T."/>
            <person name="Chaves I."/>
            <person name="Simoes F."/>
            <person name="Abreu I."/>
            <person name="Carrasquinho I."/>
            <person name="Faro C."/>
            <person name="Guimaraes J.B."/>
            <person name="Mendonca D."/>
            <person name="Nobrega F."/>
            <person name="Rodrigues L."/>
            <person name="Saibo N.J.M."/>
            <person name="Varela M.C."/>
            <person name="Egas C."/>
            <person name="Matos J."/>
            <person name="Miguel C.M."/>
            <person name="Oliveira M.M."/>
            <person name="Ricardo C.P."/>
            <person name="Goncalves S."/>
        </authorList>
    </citation>
    <scope>NUCLEOTIDE SEQUENCE [LARGE SCALE GENOMIC DNA]</scope>
    <source>
        <strain evidence="8">cv. HL8</strain>
    </source>
</reference>
<dbReference type="InterPro" id="IPR036640">
    <property type="entry name" value="ABC1_TM_sf"/>
</dbReference>
<dbReference type="Gene3D" id="1.20.1560.10">
    <property type="entry name" value="ABC transporter type 1, transmembrane domain"/>
    <property type="match status" value="1"/>
</dbReference>
<dbReference type="EMBL" id="PKMF04000682">
    <property type="protein sequence ID" value="KAK7821992.1"/>
    <property type="molecule type" value="Genomic_DNA"/>
</dbReference>
<keyword evidence="2" id="KW-0547">Nucleotide-binding</keyword>
<dbReference type="Proteomes" id="UP000237347">
    <property type="component" value="Unassembled WGS sequence"/>
</dbReference>
<gene>
    <name evidence="7" type="primary">ABCC8_6</name>
    <name evidence="7" type="ORF">CFP56_037084</name>
</gene>
<evidence type="ECO:0000256" key="2">
    <source>
        <dbReference type="ARBA" id="ARBA00022741"/>
    </source>
</evidence>
<dbReference type="GO" id="GO:0016020">
    <property type="term" value="C:membrane"/>
    <property type="evidence" value="ECO:0007669"/>
    <property type="project" value="InterPro"/>
</dbReference>
<dbReference type="GO" id="GO:0042626">
    <property type="term" value="F:ATPase-coupled transmembrane transporter activity"/>
    <property type="evidence" value="ECO:0007669"/>
    <property type="project" value="TreeGrafter"/>
</dbReference>
<evidence type="ECO:0000256" key="6">
    <source>
        <dbReference type="SAM" id="Phobius"/>
    </source>
</evidence>
<proteinExistence type="predicted"/>
<accession>A0AAW0J635</accession>
<feature type="transmembrane region" description="Helical" evidence="6">
    <location>
        <begin position="104"/>
        <end position="124"/>
    </location>
</feature>
<keyword evidence="4 6" id="KW-1133">Transmembrane helix</keyword>
<evidence type="ECO:0000256" key="3">
    <source>
        <dbReference type="ARBA" id="ARBA00022840"/>
    </source>
</evidence>
<feature type="non-terminal residue" evidence="7">
    <location>
        <position position="125"/>
    </location>
</feature>
<dbReference type="AlphaFoldDB" id="A0AAW0J635"/>
<organism evidence="7 8">
    <name type="scientific">Quercus suber</name>
    <name type="common">Cork oak</name>
    <dbReference type="NCBI Taxonomy" id="58331"/>
    <lineage>
        <taxon>Eukaryota</taxon>
        <taxon>Viridiplantae</taxon>
        <taxon>Streptophyta</taxon>
        <taxon>Embryophyta</taxon>
        <taxon>Tracheophyta</taxon>
        <taxon>Spermatophyta</taxon>
        <taxon>Magnoliopsida</taxon>
        <taxon>eudicotyledons</taxon>
        <taxon>Gunneridae</taxon>
        <taxon>Pentapetalae</taxon>
        <taxon>rosids</taxon>
        <taxon>fabids</taxon>
        <taxon>Fagales</taxon>
        <taxon>Fagaceae</taxon>
        <taxon>Quercus</taxon>
    </lineage>
</organism>
<name>A0AAW0J635_QUESU</name>
<evidence type="ECO:0000256" key="1">
    <source>
        <dbReference type="ARBA" id="ARBA00022692"/>
    </source>
</evidence>
<evidence type="ECO:0000313" key="8">
    <source>
        <dbReference type="Proteomes" id="UP000237347"/>
    </source>
</evidence>
<dbReference type="PANTHER" id="PTHR24223:SF108">
    <property type="entry name" value="ABC TRANSPORTER C FAMILY MEMBER 8"/>
    <property type="match status" value="1"/>
</dbReference>
<protein>
    <submittedName>
        <fullName evidence="7">Abc transporter c family member 8</fullName>
    </submittedName>
</protein>